<keyword evidence="5" id="KW-1185">Reference proteome</keyword>
<proteinExistence type="predicted"/>
<dbReference type="Gene3D" id="3.40.50.1820">
    <property type="entry name" value="alpha/beta hydrolase"/>
    <property type="match status" value="1"/>
</dbReference>
<sequence length="654" mass="72525">MKARLSLLKTIMLGSLAFSCISYADVQQPIIESYAKHAQYLDIKISPEGTYLASTSRSEEGLISLTVLDIKKQEVVSITRGRGKESVSTFNWLNDARLLLTMAREVGSFEEPLPTGELIAMNADGSDSTILTGWRSESGDKRFSRIVDYLPSDPDAVVVYSVDLTAREPYLDLYKMKVSNGRKSGMGRMPLRRYAGSGAEVITGTNGNVLAMFNSDPNEDNKQTLIVRSSPESDWYTAYEAGAYDPFFQPLVFLADNKTLVGLSTIETDTQALATFNVDTKKHTVLYAHDKVDVSPIVHVQNGQVREVQGASFEYLGIDAVFLDGVQYGEDQKILASLTNTFKGQVVEATSSTNDTNQVIFRVGNANNPTVFYLFDKSARKLVKLAETRPWLKDLTIPKSQLITYKARDGQEISAVLTLPDGKSKNLPFVLLPHGGPHGPYDSLSGMDSDAKVLASHGYAVLQPNFRGSGGYGLPFEKSGFRKWGTTMIDDMTDGTMHLVKQGIVDKDRMCVYGGSYGGYAALQSVIREPDLYQCTIGFVGVYDLDMMLEKGDIPENQAGINYLNQVLPTGGERDLQSPVKNVDKIKVPVFIIQGEEDVRVPKEHAFALRAELEKRNMPYEWMMKSGEGHGFYKPENNVERWDAMIKFLDKHTQ</sequence>
<dbReference type="Pfam" id="PF00326">
    <property type="entry name" value="Peptidase_S9"/>
    <property type="match status" value="1"/>
</dbReference>
<dbReference type="PANTHER" id="PTHR42776:SF27">
    <property type="entry name" value="DIPEPTIDYL PEPTIDASE FAMILY MEMBER 6"/>
    <property type="match status" value="1"/>
</dbReference>
<dbReference type="InterPro" id="IPR001375">
    <property type="entry name" value="Peptidase_S9_cat"/>
</dbReference>
<feature type="domain" description="Peptidase S9 prolyl oligopeptidase catalytic" evidence="3">
    <location>
        <begin position="448"/>
        <end position="653"/>
    </location>
</feature>
<dbReference type="EMBL" id="SWCO01000004">
    <property type="protein sequence ID" value="TKB03636.1"/>
    <property type="molecule type" value="Genomic_DNA"/>
</dbReference>
<feature type="signal peptide" evidence="2">
    <location>
        <begin position="1"/>
        <end position="24"/>
    </location>
</feature>
<dbReference type="AlphaFoldDB" id="A0A4V5NQK2"/>
<evidence type="ECO:0000313" key="4">
    <source>
        <dbReference type="EMBL" id="TKB03636.1"/>
    </source>
</evidence>
<name>A0A4V5NQK2_9ALTE</name>
<protein>
    <submittedName>
        <fullName evidence="4">S9 family peptidase</fullName>
    </submittedName>
</protein>
<evidence type="ECO:0000259" key="3">
    <source>
        <dbReference type="Pfam" id="PF00326"/>
    </source>
</evidence>
<dbReference type="PANTHER" id="PTHR42776">
    <property type="entry name" value="SERINE PEPTIDASE S9 FAMILY MEMBER"/>
    <property type="match status" value="1"/>
</dbReference>
<evidence type="ECO:0000256" key="1">
    <source>
        <dbReference type="ARBA" id="ARBA00022801"/>
    </source>
</evidence>
<evidence type="ECO:0000313" key="5">
    <source>
        <dbReference type="Proteomes" id="UP000305471"/>
    </source>
</evidence>
<dbReference type="GO" id="GO:0004252">
    <property type="term" value="F:serine-type endopeptidase activity"/>
    <property type="evidence" value="ECO:0007669"/>
    <property type="project" value="TreeGrafter"/>
</dbReference>
<dbReference type="SUPFAM" id="SSF53474">
    <property type="entry name" value="alpha/beta-Hydrolases"/>
    <property type="match status" value="1"/>
</dbReference>
<feature type="chain" id="PRO_5020192079" evidence="2">
    <location>
        <begin position="25"/>
        <end position="654"/>
    </location>
</feature>
<dbReference type="Proteomes" id="UP000305471">
    <property type="component" value="Unassembled WGS sequence"/>
</dbReference>
<evidence type="ECO:0000256" key="2">
    <source>
        <dbReference type="SAM" id="SignalP"/>
    </source>
</evidence>
<dbReference type="PROSITE" id="PS51257">
    <property type="entry name" value="PROKAR_LIPOPROTEIN"/>
    <property type="match status" value="1"/>
</dbReference>
<comment type="caution">
    <text evidence="4">The sequence shown here is derived from an EMBL/GenBank/DDBJ whole genome shotgun (WGS) entry which is preliminary data.</text>
</comment>
<dbReference type="GO" id="GO:0006508">
    <property type="term" value="P:proteolysis"/>
    <property type="evidence" value="ECO:0007669"/>
    <property type="project" value="InterPro"/>
</dbReference>
<accession>A0A4V5NQK2</accession>
<keyword evidence="1" id="KW-0378">Hydrolase</keyword>
<dbReference type="InterPro" id="IPR029058">
    <property type="entry name" value="AB_hydrolase_fold"/>
</dbReference>
<reference evidence="4 5" key="1">
    <citation type="submission" date="2019-04" db="EMBL/GenBank/DDBJ databases">
        <title>Alteromonas portus sp. nov., an alginate lyase-excreting marine bacterium.</title>
        <authorList>
            <person name="Huang H."/>
            <person name="Mo K."/>
            <person name="Bao S."/>
        </authorList>
    </citation>
    <scope>NUCLEOTIDE SEQUENCE [LARGE SCALE GENOMIC DNA]</scope>
    <source>
        <strain evidence="4 5">HB161718</strain>
    </source>
</reference>
<gene>
    <name evidence="4" type="ORF">E5672_07735</name>
</gene>
<dbReference type="OrthoDB" id="4269629at2"/>
<keyword evidence="2" id="KW-0732">Signal</keyword>
<organism evidence="4 5">
    <name type="scientific">Alteromonas portus</name>
    <dbReference type="NCBI Taxonomy" id="2565549"/>
    <lineage>
        <taxon>Bacteria</taxon>
        <taxon>Pseudomonadati</taxon>
        <taxon>Pseudomonadota</taxon>
        <taxon>Gammaproteobacteria</taxon>
        <taxon>Alteromonadales</taxon>
        <taxon>Alteromonadaceae</taxon>
        <taxon>Alteromonas/Salinimonas group</taxon>
        <taxon>Alteromonas</taxon>
    </lineage>
</organism>
<dbReference type="SUPFAM" id="SSF82171">
    <property type="entry name" value="DPP6 N-terminal domain-like"/>
    <property type="match status" value="1"/>
</dbReference>
<dbReference type="RefSeq" id="WP_136781673.1">
    <property type="nucleotide sequence ID" value="NZ_SWCO01000004.1"/>
</dbReference>